<protein>
    <recommendedName>
        <fullName evidence="3">Restriction endonuclease</fullName>
    </recommendedName>
</protein>
<accession>A0ABX2CWG8</accession>
<dbReference type="RefSeq" id="WP_246276677.1">
    <property type="nucleotide sequence ID" value="NZ_CAWPPK010000135.1"/>
</dbReference>
<dbReference type="InterPro" id="IPR019292">
    <property type="entry name" value="McrC"/>
</dbReference>
<reference evidence="1 2" key="1">
    <citation type="journal article" date="2020" name="Sci. Rep.">
        <title>A novel cyanobacterial geosmin producer, revising GeoA distribution and dispersion patterns in Bacteria.</title>
        <authorList>
            <person name="Churro C."/>
            <person name="Semedo-Aguiar A.P."/>
            <person name="Silva A.D."/>
            <person name="Pereira-Leal J.B."/>
            <person name="Leite R.B."/>
        </authorList>
    </citation>
    <scope>NUCLEOTIDE SEQUENCE [LARGE SCALE GENOMIC DNA]</scope>
    <source>
        <strain evidence="1 2">IPMA8</strain>
    </source>
</reference>
<dbReference type="PANTHER" id="PTHR38733">
    <property type="entry name" value="PROTEIN MCRC"/>
    <property type="match status" value="1"/>
</dbReference>
<sequence length="403" mass="47279">MKPESRRIIELTEYQLATFEQDSIPESVGQKIYYNYAKEIEIEFPNFKTKYQWHLKSKGRVGNIPITPEFHISIRPKVPINNLFGMLDYAYNLKINFPHGQIKCQFLEQIYETLANILAHKILERCRKGLYRDYLSKTERLAYIRGRVDLRSALQKPWDVKLKCHYNEQTGDIEDNQILAWTLFIIGRSGLCRESVSSTVRKAFHALQGFVTLKHFKSEACVDRNYHRLNQDYQLLHALCRFFLDNTGPSHETGDREMLPFLIDMANLYEQFVAEWLKANTPKGFFVKQQHRVTHDQNYFDRIDLLLCDIATKKVQYVLDTKYKTPDKVGSDDRHQIVAYANALKCQNAILVYPQNLQQPLDIKNDDIRVRSLTFSLDRACWISAERLHGLVMRSSDQEKCAR</sequence>
<proteinExistence type="predicted"/>
<gene>
    <name evidence="1" type="ORF">E5S67_01623</name>
</gene>
<keyword evidence="2" id="KW-1185">Reference proteome</keyword>
<evidence type="ECO:0000313" key="1">
    <source>
        <dbReference type="EMBL" id="NQE33900.1"/>
    </source>
</evidence>
<organism evidence="1 2">
    <name type="scientific">Microcoleus asticus IPMA8</name>
    <dbReference type="NCBI Taxonomy" id="2563858"/>
    <lineage>
        <taxon>Bacteria</taxon>
        <taxon>Bacillati</taxon>
        <taxon>Cyanobacteriota</taxon>
        <taxon>Cyanophyceae</taxon>
        <taxon>Oscillatoriophycideae</taxon>
        <taxon>Oscillatoriales</taxon>
        <taxon>Microcoleaceae</taxon>
        <taxon>Microcoleus</taxon>
        <taxon>Microcoleus asticus</taxon>
    </lineage>
</organism>
<dbReference type="Pfam" id="PF10117">
    <property type="entry name" value="McrBC"/>
    <property type="match status" value="1"/>
</dbReference>
<evidence type="ECO:0008006" key="3">
    <source>
        <dbReference type="Google" id="ProtNLM"/>
    </source>
</evidence>
<name>A0ABX2CWG8_9CYAN</name>
<dbReference type="Proteomes" id="UP000702425">
    <property type="component" value="Unassembled WGS sequence"/>
</dbReference>
<dbReference type="PANTHER" id="PTHR38733:SF1">
    <property type="entry name" value="TYPE IV METHYL-DIRECTED RESTRICTION ENZYME ECOKMCRBC"/>
    <property type="match status" value="1"/>
</dbReference>
<evidence type="ECO:0000313" key="2">
    <source>
        <dbReference type="Proteomes" id="UP000702425"/>
    </source>
</evidence>
<dbReference type="EMBL" id="SRRZ01000022">
    <property type="protein sequence ID" value="NQE33900.1"/>
    <property type="molecule type" value="Genomic_DNA"/>
</dbReference>
<comment type="caution">
    <text evidence="1">The sequence shown here is derived from an EMBL/GenBank/DDBJ whole genome shotgun (WGS) entry which is preliminary data.</text>
</comment>